<accession>B4PDW6</accession>
<dbReference type="SUPFAM" id="SSF56994">
    <property type="entry name" value="Insulin-like"/>
    <property type="match status" value="1"/>
</dbReference>
<evidence type="ECO:0000256" key="3">
    <source>
        <dbReference type="ARBA" id="ARBA00022525"/>
    </source>
</evidence>
<evidence type="ECO:0000256" key="7">
    <source>
        <dbReference type="RuleBase" id="RU000406"/>
    </source>
</evidence>
<keyword evidence="12" id="KW-1185">Reference proteome</keyword>
<dbReference type="GO" id="GO:0001664">
    <property type="term" value="F:G protein-coupled receptor binding"/>
    <property type="evidence" value="ECO:0007669"/>
    <property type="project" value="TreeGrafter"/>
</dbReference>
<dbReference type="SMART" id="SM00078">
    <property type="entry name" value="IlGF"/>
    <property type="match status" value="1"/>
</dbReference>
<dbReference type="GO" id="GO:0030536">
    <property type="term" value="P:larval feeding behavior"/>
    <property type="evidence" value="ECO:0007669"/>
    <property type="project" value="EnsemblMetazoa"/>
</dbReference>
<feature type="chain" id="PRO_5002821468" evidence="9">
    <location>
        <begin position="28"/>
        <end position="137"/>
    </location>
</feature>
<dbReference type="PANTHER" id="PTHR10423:SF3">
    <property type="entry name" value="INSULIN-LIKE 3"/>
    <property type="match status" value="1"/>
</dbReference>
<protein>
    <submittedName>
        <fullName evidence="11">Ilp4</fullName>
    </submittedName>
</protein>
<evidence type="ECO:0000256" key="5">
    <source>
        <dbReference type="ARBA" id="ARBA00022729"/>
    </source>
</evidence>
<evidence type="ECO:0000313" key="11">
    <source>
        <dbReference type="EMBL" id="EDW93962.1"/>
    </source>
</evidence>
<organism evidence="11 12">
    <name type="scientific">Drosophila yakuba</name>
    <name type="common">Fruit fly</name>
    <dbReference type="NCBI Taxonomy" id="7245"/>
    <lineage>
        <taxon>Eukaryota</taxon>
        <taxon>Metazoa</taxon>
        <taxon>Ecdysozoa</taxon>
        <taxon>Arthropoda</taxon>
        <taxon>Hexapoda</taxon>
        <taxon>Insecta</taxon>
        <taxon>Pterygota</taxon>
        <taxon>Neoptera</taxon>
        <taxon>Endopterygota</taxon>
        <taxon>Diptera</taxon>
        <taxon>Brachycera</taxon>
        <taxon>Muscomorpha</taxon>
        <taxon>Ephydroidea</taxon>
        <taxon>Drosophilidae</taxon>
        <taxon>Drosophila</taxon>
        <taxon>Sophophora</taxon>
    </lineage>
</organism>
<dbReference type="OMA" id="VNGFSHR"/>
<proteinExistence type="inferred from homology"/>
<feature type="region of interest" description="Disordered" evidence="8">
    <location>
        <begin position="86"/>
        <end position="111"/>
    </location>
</feature>
<name>B4PDW6_DROYA</name>
<dbReference type="CTD" id="39152"/>
<dbReference type="OrthoDB" id="10019596at2759"/>
<dbReference type="GO" id="GO:0005179">
    <property type="term" value="F:hormone activity"/>
    <property type="evidence" value="ECO:0007669"/>
    <property type="project" value="InterPro"/>
</dbReference>
<evidence type="ECO:0000259" key="10">
    <source>
        <dbReference type="SMART" id="SM00078"/>
    </source>
</evidence>
<evidence type="ECO:0000256" key="1">
    <source>
        <dbReference type="ARBA" id="ARBA00004613"/>
    </source>
</evidence>
<dbReference type="InterPro" id="IPR022352">
    <property type="entry name" value="Ins/IGF/rlx"/>
</dbReference>
<evidence type="ECO:0000256" key="9">
    <source>
        <dbReference type="SAM" id="SignalP"/>
    </source>
</evidence>
<dbReference type="Pfam" id="PF00049">
    <property type="entry name" value="Insulin"/>
    <property type="match status" value="1"/>
</dbReference>
<dbReference type="AlphaFoldDB" id="B4PDW6"/>
<dbReference type="eggNOG" id="ENOG502T8YM">
    <property type="taxonomic scope" value="Eukaryota"/>
</dbReference>
<evidence type="ECO:0000256" key="8">
    <source>
        <dbReference type="SAM" id="MobiDB-lite"/>
    </source>
</evidence>
<evidence type="ECO:0000256" key="4">
    <source>
        <dbReference type="ARBA" id="ARBA00022685"/>
    </source>
</evidence>
<reference evidence="11 12" key="2">
    <citation type="journal article" date="2007" name="PLoS Biol.">
        <title>Principles of genome evolution in the Drosophila melanogaster species group.</title>
        <authorList>
            <person name="Ranz J.M."/>
            <person name="Maurin D."/>
            <person name="Chan Y.S."/>
            <person name="von Grotthuss M."/>
            <person name="Hillier L.W."/>
            <person name="Roote J."/>
            <person name="Ashburner M."/>
            <person name="Bergman C.M."/>
        </authorList>
    </citation>
    <scope>NUCLEOTIDE SEQUENCE [LARGE SCALE GENOMIC DNA]</scope>
    <source>
        <strain evidence="12">Tai18E2 / Tucson 14021-0261.01</strain>
    </source>
</reference>
<keyword evidence="6" id="KW-1015">Disulfide bond</keyword>
<gene>
    <name evidence="11" type="primary">Dyak\Ilp4</name>
    <name evidence="11" type="synonym">CG6736</name>
    <name evidence="11" type="synonym">Dyak\GE20300</name>
    <name evidence="11" type="synonym">dyak_GLEANR_4142</name>
    <name evidence="11" type="synonym">GE20300</name>
    <name evidence="11" type="synonym">Ilp4</name>
    <name evidence="11" type="ORF">Dyak_GE20300</name>
</gene>
<dbReference type="PhylomeDB" id="B4PDW6"/>
<feature type="domain" description="Insulin-like" evidence="10">
    <location>
        <begin position="29"/>
        <end position="136"/>
    </location>
</feature>
<dbReference type="EMBL" id="CM000159">
    <property type="protein sequence ID" value="EDW93962.1"/>
    <property type="molecule type" value="Genomic_DNA"/>
</dbReference>
<evidence type="ECO:0000256" key="2">
    <source>
        <dbReference type="ARBA" id="ARBA00009034"/>
    </source>
</evidence>
<dbReference type="PANTHER" id="PTHR10423">
    <property type="entry name" value="INSULIN-LIKE 3"/>
    <property type="match status" value="1"/>
</dbReference>
<keyword evidence="4" id="KW-0165">Cleavage on pair of basic residues</keyword>
<sequence>MMSLIRLGLALLLLLATVSHLLQPVQGRRKMCGEALIQALDVICVNGFTRRVRRSSASKDGRVRELIRKLQQPVEDTERVMGMGRVTDKDTNTDTDMEMGEPPAGGRGRRLRRHRRRIAHECCKEGCTYDDILDYCA</sequence>
<keyword evidence="3 7" id="KW-0964">Secreted</keyword>
<dbReference type="InterPro" id="IPR036438">
    <property type="entry name" value="Insulin-like_sf"/>
</dbReference>
<dbReference type="InterPro" id="IPR022353">
    <property type="entry name" value="Insulin_CS"/>
</dbReference>
<dbReference type="InterPro" id="IPR016179">
    <property type="entry name" value="Insulin-like"/>
</dbReference>
<reference evidence="11 12" key="1">
    <citation type="journal article" date="2007" name="Nature">
        <title>Evolution of genes and genomes on the Drosophila phylogeny.</title>
        <authorList>
            <consortium name="Drosophila 12 Genomes Consortium"/>
            <person name="Clark A.G."/>
            <person name="Eisen M.B."/>
            <person name="Smith D.R."/>
            <person name="Bergman C.M."/>
            <person name="Oliver B."/>
            <person name="Markow T.A."/>
            <person name="Kaufman T.C."/>
            <person name="Kellis M."/>
            <person name="Gelbart W."/>
            <person name="Iyer V.N."/>
            <person name="Pollard D.A."/>
            <person name="Sackton T.B."/>
            <person name="Larracuente A.M."/>
            <person name="Singh N.D."/>
            <person name="Abad J.P."/>
            <person name="Abt D.N."/>
            <person name="Adryan B."/>
            <person name="Aguade M."/>
            <person name="Akashi H."/>
            <person name="Anderson W.W."/>
            <person name="Aquadro C.F."/>
            <person name="Ardell D.H."/>
            <person name="Arguello R."/>
            <person name="Artieri C.G."/>
            <person name="Barbash D.A."/>
            <person name="Barker D."/>
            <person name="Barsanti P."/>
            <person name="Batterham P."/>
            <person name="Batzoglou S."/>
            <person name="Begun D."/>
            <person name="Bhutkar A."/>
            <person name="Blanco E."/>
            <person name="Bosak S.A."/>
            <person name="Bradley R.K."/>
            <person name="Brand A.D."/>
            <person name="Brent M.R."/>
            <person name="Brooks A.N."/>
            <person name="Brown R.H."/>
            <person name="Butlin R.K."/>
            <person name="Caggese C."/>
            <person name="Calvi B.R."/>
            <person name="Bernardo de Carvalho A."/>
            <person name="Caspi A."/>
            <person name="Castrezana S."/>
            <person name="Celniker S.E."/>
            <person name="Chang J.L."/>
            <person name="Chapple C."/>
            <person name="Chatterji S."/>
            <person name="Chinwalla A."/>
            <person name="Civetta A."/>
            <person name="Clifton S.W."/>
            <person name="Comeron J.M."/>
            <person name="Costello J.C."/>
            <person name="Coyne J.A."/>
            <person name="Daub J."/>
            <person name="David R.G."/>
            <person name="Delcher A.L."/>
            <person name="Delehaunty K."/>
            <person name="Do C.B."/>
            <person name="Ebling H."/>
            <person name="Edwards K."/>
            <person name="Eickbush T."/>
            <person name="Evans J.D."/>
            <person name="Filipski A."/>
            <person name="Findeiss S."/>
            <person name="Freyhult E."/>
            <person name="Fulton L."/>
            <person name="Fulton R."/>
            <person name="Garcia A.C."/>
            <person name="Gardiner A."/>
            <person name="Garfield D.A."/>
            <person name="Garvin B.E."/>
            <person name="Gibson G."/>
            <person name="Gilbert D."/>
            <person name="Gnerre S."/>
            <person name="Godfrey J."/>
            <person name="Good R."/>
            <person name="Gotea V."/>
            <person name="Gravely B."/>
            <person name="Greenberg A.J."/>
            <person name="Griffiths-Jones S."/>
            <person name="Gross S."/>
            <person name="Guigo R."/>
            <person name="Gustafson E.A."/>
            <person name="Haerty W."/>
            <person name="Hahn M.W."/>
            <person name="Halligan D.L."/>
            <person name="Halpern A.L."/>
            <person name="Halter G.M."/>
            <person name="Han M.V."/>
            <person name="Heger A."/>
            <person name="Hillier L."/>
            <person name="Hinrichs A.S."/>
            <person name="Holmes I."/>
            <person name="Hoskins R.A."/>
            <person name="Hubisz M.J."/>
            <person name="Hultmark D."/>
            <person name="Huntley M.A."/>
            <person name="Jaffe D.B."/>
            <person name="Jagadeeshan S."/>
            <person name="Jeck W.R."/>
            <person name="Johnson J."/>
            <person name="Jones C.D."/>
            <person name="Jordan W.C."/>
            <person name="Karpen G.H."/>
            <person name="Kataoka E."/>
            <person name="Keightley P.D."/>
            <person name="Kheradpour P."/>
            <person name="Kirkness E.F."/>
            <person name="Koerich L.B."/>
            <person name="Kristiansen K."/>
            <person name="Kudrna D."/>
            <person name="Kulathinal R.J."/>
            <person name="Kumar S."/>
            <person name="Kwok R."/>
            <person name="Lander E."/>
            <person name="Langley C.H."/>
            <person name="Lapoint R."/>
            <person name="Lazzaro B.P."/>
            <person name="Lee S.J."/>
            <person name="Levesque L."/>
            <person name="Li R."/>
            <person name="Lin C.F."/>
            <person name="Lin M.F."/>
            <person name="Lindblad-Toh K."/>
            <person name="Llopart A."/>
            <person name="Long M."/>
            <person name="Low L."/>
            <person name="Lozovsky E."/>
            <person name="Lu J."/>
            <person name="Luo M."/>
            <person name="Machado C.A."/>
            <person name="Makalowski W."/>
            <person name="Marzo M."/>
            <person name="Matsuda M."/>
            <person name="Matzkin L."/>
            <person name="McAllister B."/>
            <person name="McBride C.S."/>
            <person name="McKernan B."/>
            <person name="McKernan K."/>
            <person name="Mendez-Lago M."/>
            <person name="Minx P."/>
            <person name="Mollenhauer M.U."/>
            <person name="Montooth K."/>
            <person name="Mount S.M."/>
            <person name="Mu X."/>
            <person name="Myers E."/>
            <person name="Negre B."/>
            <person name="Newfeld S."/>
            <person name="Nielsen R."/>
            <person name="Noor M.A."/>
            <person name="O'Grady P."/>
            <person name="Pachter L."/>
            <person name="Papaceit M."/>
            <person name="Parisi M.J."/>
            <person name="Parisi M."/>
            <person name="Parts L."/>
            <person name="Pedersen J.S."/>
            <person name="Pesole G."/>
            <person name="Phillippy A.M."/>
            <person name="Ponting C.P."/>
            <person name="Pop M."/>
            <person name="Porcelli D."/>
            <person name="Powell J.R."/>
            <person name="Prohaska S."/>
            <person name="Pruitt K."/>
            <person name="Puig M."/>
            <person name="Quesneville H."/>
            <person name="Ram K.R."/>
            <person name="Rand D."/>
            <person name="Rasmussen M.D."/>
            <person name="Reed L.K."/>
            <person name="Reenan R."/>
            <person name="Reily A."/>
            <person name="Remington K.A."/>
            <person name="Rieger T.T."/>
            <person name="Ritchie M.G."/>
            <person name="Robin C."/>
            <person name="Rogers Y.H."/>
            <person name="Rohde C."/>
            <person name="Rozas J."/>
            <person name="Rubenfield M.J."/>
            <person name="Ruiz A."/>
            <person name="Russo S."/>
            <person name="Salzberg S.L."/>
            <person name="Sanchez-Gracia A."/>
            <person name="Saranga D.J."/>
            <person name="Sato H."/>
            <person name="Schaeffer S.W."/>
            <person name="Schatz M.C."/>
            <person name="Schlenke T."/>
            <person name="Schwartz R."/>
            <person name="Segarra C."/>
            <person name="Singh R.S."/>
            <person name="Sirot L."/>
            <person name="Sirota M."/>
            <person name="Sisneros N.B."/>
            <person name="Smith C.D."/>
            <person name="Smith T.F."/>
            <person name="Spieth J."/>
            <person name="Stage D.E."/>
            <person name="Stark A."/>
            <person name="Stephan W."/>
            <person name="Strausberg R.L."/>
            <person name="Strempel S."/>
            <person name="Sturgill D."/>
            <person name="Sutton G."/>
            <person name="Sutton G.G."/>
            <person name="Tao W."/>
            <person name="Teichmann S."/>
            <person name="Tobari Y.N."/>
            <person name="Tomimura Y."/>
            <person name="Tsolas J.M."/>
            <person name="Valente V.L."/>
            <person name="Venter E."/>
            <person name="Venter J.C."/>
            <person name="Vicario S."/>
            <person name="Vieira F.G."/>
            <person name="Vilella A.J."/>
            <person name="Villasante A."/>
            <person name="Walenz B."/>
            <person name="Wang J."/>
            <person name="Wasserman M."/>
            <person name="Watts T."/>
            <person name="Wilson D."/>
            <person name="Wilson R.K."/>
            <person name="Wing R.A."/>
            <person name="Wolfner M.F."/>
            <person name="Wong A."/>
            <person name="Wong G.K."/>
            <person name="Wu C.I."/>
            <person name="Wu G."/>
            <person name="Yamamoto D."/>
            <person name="Yang H.P."/>
            <person name="Yang S.P."/>
            <person name="Yorke J.A."/>
            <person name="Yoshida K."/>
            <person name="Zdobnov E."/>
            <person name="Zhang P."/>
            <person name="Zhang Y."/>
            <person name="Zimin A.V."/>
            <person name="Baldwin J."/>
            <person name="Abdouelleil A."/>
            <person name="Abdulkadir J."/>
            <person name="Abebe A."/>
            <person name="Abera B."/>
            <person name="Abreu J."/>
            <person name="Acer S.C."/>
            <person name="Aftuck L."/>
            <person name="Alexander A."/>
            <person name="An P."/>
            <person name="Anderson E."/>
            <person name="Anderson S."/>
            <person name="Arachi H."/>
            <person name="Azer M."/>
            <person name="Bachantsang P."/>
            <person name="Barry A."/>
            <person name="Bayul T."/>
            <person name="Berlin A."/>
            <person name="Bessette D."/>
            <person name="Bloom T."/>
            <person name="Blye J."/>
            <person name="Boguslavskiy L."/>
            <person name="Bonnet C."/>
            <person name="Boukhgalter B."/>
            <person name="Bourzgui I."/>
            <person name="Brown A."/>
            <person name="Cahill P."/>
            <person name="Channer S."/>
            <person name="Cheshatsang Y."/>
            <person name="Chuda L."/>
            <person name="Citroen M."/>
            <person name="Collymore A."/>
            <person name="Cooke P."/>
            <person name="Costello M."/>
            <person name="D'Aco K."/>
            <person name="Daza R."/>
            <person name="De Haan G."/>
            <person name="DeGray S."/>
            <person name="DeMaso C."/>
            <person name="Dhargay N."/>
            <person name="Dooley K."/>
            <person name="Dooley E."/>
            <person name="Doricent M."/>
            <person name="Dorje P."/>
            <person name="Dorjee K."/>
            <person name="Dupes A."/>
            <person name="Elong R."/>
            <person name="Falk J."/>
            <person name="Farina A."/>
            <person name="Faro S."/>
            <person name="Ferguson D."/>
            <person name="Fisher S."/>
            <person name="Foley C.D."/>
            <person name="Franke A."/>
            <person name="Friedrich D."/>
            <person name="Gadbois L."/>
            <person name="Gearin G."/>
            <person name="Gearin C.R."/>
            <person name="Giannoukos G."/>
            <person name="Goode T."/>
            <person name="Graham J."/>
            <person name="Grandbois E."/>
            <person name="Grewal S."/>
            <person name="Gyaltsen K."/>
            <person name="Hafez N."/>
            <person name="Hagos B."/>
            <person name="Hall J."/>
            <person name="Henson C."/>
            <person name="Hollinger A."/>
            <person name="Honan T."/>
            <person name="Huard M.D."/>
            <person name="Hughes L."/>
            <person name="Hurhula B."/>
            <person name="Husby M.E."/>
            <person name="Kamat A."/>
            <person name="Kanga B."/>
            <person name="Kashin S."/>
            <person name="Khazanovich D."/>
            <person name="Kisner P."/>
            <person name="Lance K."/>
            <person name="Lara M."/>
            <person name="Lee W."/>
            <person name="Lennon N."/>
            <person name="Letendre F."/>
            <person name="LeVine R."/>
            <person name="Lipovsky A."/>
            <person name="Liu X."/>
            <person name="Liu J."/>
            <person name="Liu S."/>
            <person name="Lokyitsang T."/>
            <person name="Lokyitsang Y."/>
            <person name="Lubonja R."/>
            <person name="Lui A."/>
            <person name="MacDonald P."/>
            <person name="Magnisalis V."/>
            <person name="Maru K."/>
            <person name="Matthews C."/>
            <person name="McCusker W."/>
            <person name="McDonough S."/>
            <person name="Mehta T."/>
            <person name="Meldrim J."/>
            <person name="Meneus L."/>
            <person name="Mihai O."/>
            <person name="Mihalev A."/>
            <person name="Mihova T."/>
            <person name="Mittelman R."/>
            <person name="Mlenga V."/>
            <person name="Montmayeur A."/>
            <person name="Mulrain L."/>
            <person name="Navidi A."/>
            <person name="Naylor J."/>
            <person name="Negash T."/>
            <person name="Nguyen T."/>
            <person name="Nguyen N."/>
            <person name="Nicol R."/>
            <person name="Norbu C."/>
            <person name="Norbu N."/>
            <person name="Novod N."/>
            <person name="O'Neill B."/>
            <person name="Osman S."/>
            <person name="Markiewicz E."/>
            <person name="Oyono O.L."/>
            <person name="Patti C."/>
            <person name="Phunkhang P."/>
            <person name="Pierre F."/>
            <person name="Priest M."/>
            <person name="Raghuraman S."/>
            <person name="Rege F."/>
            <person name="Reyes R."/>
            <person name="Rise C."/>
            <person name="Rogov P."/>
            <person name="Ross K."/>
            <person name="Ryan E."/>
            <person name="Settipalli S."/>
            <person name="Shea T."/>
            <person name="Sherpa N."/>
            <person name="Shi L."/>
            <person name="Shih D."/>
            <person name="Sparrow T."/>
            <person name="Spaulding J."/>
            <person name="Stalker J."/>
            <person name="Stange-Thomann N."/>
            <person name="Stavropoulos S."/>
            <person name="Stone C."/>
            <person name="Strader C."/>
            <person name="Tesfaye S."/>
            <person name="Thomson T."/>
            <person name="Thoulutsang Y."/>
            <person name="Thoulutsang D."/>
            <person name="Topham K."/>
            <person name="Topping I."/>
            <person name="Tsamla T."/>
            <person name="Vassiliev H."/>
            <person name="Vo A."/>
            <person name="Wangchuk T."/>
            <person name="Wangdi T."/>
            <person name="Weiand M."/>
            <person name="Wilkinson J."/>
            <person name="Wilson A."/>
            <person name="Yadav S."/>
            <person name="Young G."/>
            <person name="Yu Q."/>
            <person name="Zembek L."/>
            <person name="Zhong D."/>
            <person name="Zimmer A."/>
            <person name="Zwirko Z."/>
            <person name="Jaffe D.B."/>
            <person name="Alvarez P."/>
            <person name="Brockman W."/>
            <person name="Butler J."/>
            <person name="Chin C."/>
            <person name="Gnerre S."/>
            <person name="Grabherr M."/>
            <person name="Kleber M."/>
            <person name="Mauceli E."/>
            <person name="MacCallum I."/>
        </authorList>
    </citation>
    <scope>NUCLEOTIDE SEQUENCE [LARGE SCALE GENOMIC DNA]</scope>
    <source>
        <strain evidence="12">Tai18E2 / Tucson 14021-0261.01</strain>
    </source>
</reference>
<comment type="similarity">
    <text evidence="2 7">Belongs to the insulin family.</text>
</comment>
<comment type="subcellular location">
    <subcellularLocation>
        <location evidence="1 7">Secreted</location>
    </subcellularLocation>
</comment>
<evidence type="ECO:0000313" key="12">
    <source>
        <dbReference type="Proteomes" id="UP000002282"/>
    </source>
</evidence>
<dbReference type="Proteomes" id="UP000002282">
    <property type="component" value="Chromosome 3L"/>
</dbReference>
<dbReference type="KEGG" id="dya:Dyak_GE20300"/>
<evidence type="ECO:0000256" key="6">
    <source>
        <dbReference type="ARBA" id="ARBA00023157"/>
    </source>
</evidence>
<dbReference type="GO" id="GO:0007193">
    <property type="term" value="P:adenylate cyclase-inhibiting G protein-coupled receptor signaling pathway"/>
    <property type="evidence" value="ECO:0007669"/>
    <property type="project" value="TreeGrafter"/>
</dbReference>
<dbReference type="HOGENOM" id="CLU_146931_0_0_1"/>
<feature type="signal peptide" evidence="9">
    <location>
        <begin position="1"/>
        <end position="27"/>
    </location>
</feature>
<dbReference type="PRINTS" id="PR00276">
    <property type="entry name" value="INSULINFAMLY"/>
</dbReference>
<dbReference type="GO" id="GO:0005615">
    <property type="term" value="C:extracellular space"/>
    <property type="evidence" value="ECO:0007669"/>
    <property type="project" value="TreeGrafter"/>
</dbReference>
<dbReference type="GeneID" id="6533540"/>
<dbReference type="InterPro" id="IPR043387">
    <property type="entry name" value="INSL3/INSL4"/>
</dbReference>
<dbReference type="Gene3D" id="1.10.100.10">
    <property type="entry name" value="Insulin-like"/>
    <property type="match status" value="1"/>
</dbReference>
<dbReference type="PROSITE" id="PS00262">
    <property type="entry name" value="INSULIN"/>
    <property type="match status" value="1"/>
</dbReference>
<keyword evidence="5 9" id="KW-0732">Signal</keyword>